<accession>A0ABD1FXJ1</accession>
<evidence type="ECO:0000313" key="12">
    <source>
        <dbReference type="EMBL" id="KAL1536560.1"/>
    </source>
</evidence>
<keyword evidence="4" id="KW-1017">Isopeptide bond</keyword>
<keyword evidence="8" id="KW-0804">Transcription</keyword>
<dbReference type="PANTHER" id="PTHR31169">
    <property type="entry name" value="OS05G0300700 PROTEIN"/>
    <property type="match status" value="1"/>
</dbReference>
<dbReference type="InterPro" id="IPR018866">
    <property type="entry name" value="Znf-4CXXC_R1"/>
</dbReference>
<evidence type="ECO:0000256" key="3">
    <source>
        <dbReference type="ARBA" id="ARBA00022490"/>
    </source>
</evidence>
<organism evidence="12 13">
    <name type="scientific">Salvia divinorum</name>
    <name type="common">Maria pastora</name>
    <name type="synonym">Diviner's sage</name>
    <dbReference type="NCBI Taxonomy" id="28513"/>
    <lineage>
        <taxon>Eukaryota</taxon>
        <taxon>Viridiplantae</taxon>
        <taxon>Streptophyta</taxon>
        <taxon>Embryophyta</taxon>
        <taxon>Tracheophyta</taxon>
        <taxon>Spermatophyta</taxon>
        <taxon>Magnoliopsida</taxon>
        <taxon>eudicotyledons</taxon>
        <taxon>Gunneridae</taxon>
        <taxon>Pentapetalae</taxon>
        <taxon>asterids</taxon>
        <taxon>lamiids</taxon>
        <taxon>Lamiales</taxon>
        <taxon>Lamiaceae</taxon>
        <taxon>Nepetoideae</taxon>
        <taxon>Mentheae</taxon>
        <taxon>Salviinae</taxon>
        <taxon>Salvia</taxon>
        <taxon>Salvia subgen. Calosphace</taxon>
    </lineage>
</organism>
<evidence type="ECO:0000256" key="2">
    <source>
        <dbReference type="ARBA" id="ARBA00004496"/>
    </source>
</evidence>
<feature type="region of interest" description="Disordered" evidence="10">
    <location>
        <begin position="256"/>
        <end position="310"/>
    </location>
</feature>
<dbReference type="Proteomes" id="UP001567538">
    <property type="component" value="Unassembled WGS sequence"/>
</dbReference>
<sequence length="310" mass="34333">MVSRRRRGSESKAVEEEGGGDKGGGGQYEESRAQRIKENMERMKSLGIADLSKHLKRPSASPSLRKIKPQLKPSHDPPRRSSRLKDAPRPVYSEKRSPKKAHISSEKAEIHIPAGEKPEIYTEEHEKLVGDSVTPWTLLVDGFDDDGQRIYDPHEGKSCHQCRQKTLGLRTSCTKCSTVSGQFCGDCLYMRYGENVREVSLNPGWVCPVCRGICNCSRCRRDKGWNPTGAIYRKAVKLGFKSVAHYLIQTRREGAIESPTGGSCSVGDEKEGSSDALPLSGSEEHGIPGGMVQDSDCEFEGDEHDEEQDN</sequence>
<evidence type="ECO:0000256" key="9">
    <source>
        <dbReference type="ARBA" id="ARBA00023242"/>
    </source>
</evidence>
<evidence type="ECO:0000313" key="13">
    <source>
        <dbReference type="Proteomes" id="UP001567538"/>
    </source>
</evidence>
<dbReference type="EMBL" id="JBEAFC010000011">
    <property type="protein sequence ID" value="KAL1536560.1"/>
    <property type="molecule type" value="Genomic_DNA"/>
</dbReference>
<evidence type="ECO:0000259" key="11">
    <source>
        <dbReference type="Pfam" id="PF10497"/>
    </source>
</evidence>
<name>A0ABD1FXJ1_SALDI</name>
<gene>
    <name evidence="12" type="ORF">AAHA92_29192</name>
</gene>
<evidence type="ECO:0000256" key="1">
    <source>
        <dbReference type="ARBA" id="ARBA00004123"/>
    </source>
</evidence>
<feature type="compositionally biased region" description="Acidic residues" evidence="10">
    <location>
        <begin position="295"/>
        <end position="310"/>
    </location>
</feature>
<dbReference type="InterPro" id="IPR040221">
    <property type="entry name" value="CDCA7/CDA7L"/>
</dbReference>
<feature type="compositionally biased region" description="Basic and acidic residues" evidence="10">
    <location>
        <begin position="29"/>
        <end position="44"/>
    </location>
</feature>
<evidence type="ECO:0000256" key="10">
    <source>
        <dbReference type="SAM" id="MobiDB-lite"/>
    </source>
</evidence>
<keyword evidence="6" id="KW-0832">Ubl conjugation</keyword>
<evidence type="ECO:0000256" key="6">
    <source>
        <dbReference type="ARBA" id="ARBA00022843"/>
    </source>
</evidence>
<dbReference type="GO" id="GO:0005737">
    <property type="term" value="C:cytoplasm"/>
    <property type="evidence" value="ECO:0007669"/>
    <property type="project" value="UniProtKB-SubCell"/>
</dbReference>
<dbReference type="GO" id="GO:0005634">
    <property type="term" value="C:nucleus"/>
    <property type="evidence" value="ECO:0007669"/>
    <property type="project" value="UniProtKB-SubCell"/>
</dbReference>
<evidence type="ECO:0000256" key="8">
    <source>
        <dbReference type="ARBA" id="ARBA00023163"/>
    </source>
</evidence>
<feature type="compositionally biased region" description="Basic and acidic residues" evidence="10">
    <location>
        <begin position="73"/>
        <end position="96"/>
    </location>
</feature>
<evidence type="ECO:0000256" key="4">
    <source>
        <dbReference type="ARBA" id="ARBA00022499"/>
    </source>
</evidence>
<keyword evidence="9" id="KW-0539">Nucleus</keyword>
<dbReference type="AlphaFoldDB" id="A0ABD1FXJ1"/>
<evidence type="ECO:0000256" key="5">
    <source>
        <dbReference type="ARBA" id="ARBA00022553"/>
    </source>
</evidence>
<keyword evidence="3" id="KW-0963">Cytoplasm</keyword>
<comment type="caution">
    <text evidence="12">The sequence shown here is derived from an EMBL/GenBank/DDBJ whole genome shotgun (WGS) entry which is preliminary data.</text>
</comment>
<comment type="subcellular location">
    <subcellularLocation>
        <location evidence="2">Cytoplasm</location>
    </subcellularLocation>
    <subcellularLocation>
        <location evidence="1">Nucleus</location>
    </subcellularLocation>
</comment>
<proteinExistence type="predicted"/>
<evidence type="ECO:0000256" key="7">
    <source>
        <dbReference type="ARBA" id="ARBA00023015"/>
    </source>
</evidence>
<keyword evidence="5" id="KW-0597">Phosphoprotein</keyword>
<keyword evidence="7" id="KW-0805">Transcription regulation</keyword>
<feature type="domain" description="Zinc-finger" evidence="11">
    <location>
        <begin position="151"/>
        <end position="247"/>
    </location>
</feature>
<feature type="region of interest" description="Disordered" evidence="10">
    <location>
        <begin position="1"/>
        <end position="107"/>
    </location>
</feature>
<dbReference type="Pfam" id="PF10497">
    <property type="entry name" value="zf-4CXXC_R1"/>
    <property type="match status" value="1"/>
</dbReference>
<dbReference type="PANTHER" id="PTHR31169:SF33">
    <property type="entry name" value="CELL DIVISION CYCLE-ASSOCIATED 7-LIKE PROTEIN"/>
    <property type="match status" value="1"/>
</dbReference>
<reference evidence="12 13" key="1">
    <citation type="submission" date="2024-06" db="EMBL/GenBank/DDBJ databases">
        <title>A chromosome level genome sequence of Diviner's sage (Salvia divinorum).</title>
        <authorList>
            <person name="Ford S.A."/>
            <person name="Ro D.-K."/>
            <person name="Ness R.W."/>
            <person name="Phillips M.A."/>
        </authorList>
    </citation>
    <scope>NUCLEOTIDE SEQUENCE [LARGE SCALE GENOMIC DNA]</scope>
    <source>
        <strain evidence="12">SAF-2024a</strain>
        <tissue evidence="12">Leaf</tissue>
    </source>
</reference>
<keyword evidence="13" id="KW-1185">Reference proteome</keyword>
<protein>
    <submittedName>
        <fullName evidence="12">Cell division cycle-associated 7-like protein</fullName>
    </submittedName>
</protein>